<feature type="region of interest" description="Disordered" evidence="1">
    <location>
        <begin position="1"/>
        <end position="31"/>
    </location>
</feature>
<sequence length="53" mass="5508">MRSFAELTPAAAASSSDETVGTERSDNPVSARRYNGSLATVASGIPRLRVAGR</sequence>
<reference evidence="2 3" key="1">
    <citation type="journal article" date="2010" name="ChemBioChem">
        <title>Cloning and characterization of the biosynthetic gene cluster of 16-membered macrolide antibiotic FD-891: involvement of a dual functional cytochrome P450 monooxygenase catalyzing epoxidation and hydroxylation.</title>
        <authorList>
            <person name="Kudo F."/>
            <person name="Motegi A."/>
            <person name="Mizoue K."/>
            <person name="Eguchi T."/>
        </authorList>
    </citation>
    <scope>NUCLEOTIDE SEQUENCE [LARGE SCALE GENOMIC DNA]</scope>
    <source>
        <strain evidence="2 3">A-8890</strain>
    </source>
</reference>
<name>A0ABM7FEZ9_9ACTN</name>
<evidence type="ECO:0000313" key="2">
    <source>
        <dbReference type="EMBL" id="BBC35639.1"/>
    </source>
</evidence>
<gene>
    <name evidence="2" type="ORF">SGFS_069330</name>
</gene>
<organism evidence="2 3">
    <name type="scientific">Streptomyces graminofaciens</name>
    <dbReference type="NCBI Taxonomy" id="68212"/>
    <lineage>
        <taxon>Bacteria</taxon>
        <taxon>Bacillati</taxon>
        <taxon>Actinomycetota</taxon>
        <taxon>Actinomycetes</taxon>
        <taxon>Kitasatosporales</taxon>
        <taxon>Streptomycetaceae</taxon>
        <taxon>Streptomyces</taxon>
    </lineage>
</organism>
<dbReference type="EMBL" id="AP018448">
    <property type="protein sequence ID" value="BBC35639.1"/>
    <property type="molecule type" value="Genomic_DNA"/>
</dbReference>
<proteinExistence type="predicted"/>
<accession>A0ABM7FEZ9</accession>
<evidence type="ECO:0000313" key="3">
    <source>
        <dbReference type="Proteomes" id="UP001321542"/>
    </source>
</evidence>
<dbReference type="Proteomes" id="UP001321542">
    <property type="component" value="Chromosome"/>
</dbReference>
<keyword evidence="3" id="KW-1185">Reference proteome</keyword>
<protein>
    <submittedName>
        <fullName evidence="2">Uncharacterized protein</fullName>
    </submittedName>
</protein>
<reference evidence="2 3" key="2">
    <citation type="journal article" date="2023" name="ChemBioChem">
        <title>Acyltransferase Domain Exchange between Two Independent Type I Polyketide Synthases in the Same Producer Strain of Macrolide Antibiotics.</title>
        <authorList>
            <person name="Kudo F."/>
            <person name="Kishikawa K."/>
            <person name="Tsuboi K."/>
            <person name="Kido T."/>
            <person name="Usui T."/>
            <person name="Hashimoto J."/>
            <person name="Shin-Ya K."/>
            <person name="Miyanaga A."/>
            <person name="Eguchi T."/>
        </authorList>
    </citation>
    <scope>NUCLEOTIDE SEQUENCE [LARGE SCALE GENOMIC DNA]</scope>
    <source>
        <strain evidence="2 3">A-8890</strain>
    </source>
</reference>
<evidence type="ECO:0000256" key="1">
    <source>
        <dbReference type="SAM" id="MobiDB-lite"/>
    </source>
</evidence>